<comment type="caution">
    <text evidence="18">The sequence shown here is derived from an EMBL/GenBank/DDBJ whole genome shotgun (WGS) entry which is preliminary data.</text>
</comment>
<dbReference type="Gene3D" id="3.90.190.20">
    <property type="entry name" value="Mur ligase, C-terminal domain"/>
    <property type="match status" value="1"/>
</dbReference>
<dbReference type="SUPFAM" id="SSF53244">
    <property type="entry name" value="MurD-like peptide ligases, peptide-binding domain"/>
    <property type="match status" value="1"/>
</dbReference>
<keyword evidence="9 14" id="KW-0133">Cell shape</keyword>
<dbReference type="GO" id="GO:0071555">
    <property type="term" value="P:cell wall organization"/>
    <property type="evidence" value="ECO:0007669"/>
    <property type="project" value="UniProtKB-KW"/>
</dbReference>
<keyword evidence="6 14" id="KW-0132">Cell division</keyword>
<reference evidence="18 19" key="1">
    <citation type="submission" date="2018-12" db="EMBL/GenBank/DDBJ databases">
        <title>Alloscrdovia theropitheci sp. nov: a novel taxon from the feces of the bleeding-herat monkey (Theropithecus geleda).</title>
        <authorList>
            <person name="Modesto M."/>
        </authorList>
    </citation>
    <scope>NUCLEOTIDE SEQUENCE [LARGE SCALE GENOMIC DNA]</scope>
    <source>
        <strain evidence="18 19">GLDI4/2</strain>
    </source>
</reference>
<evidence type="ECO:0000256" key="1">
    <source>
        <dbReference type="ARBA" id="ARBA00004496"/>
    </source>
</evidence>
<dbReference type="SUPFAM" id="SSF53623">
    <property type="entry name" value="MurD-like peptide ligases, catalytic domain"/>
    <property type="match status" value="1"/>
</dbReference>
<dbReference type="EMBL" id="RXLP01000023">
    <property type="protein sequence ID" value="TCD53964.1"/>
    <property type="molecule type" value="Genomic_DNA"/>
</dbReference>
<dbReference type="RefSeq" id="WP_131284587.1">
    <property type="nucleotide sequence ID" value="NZ_RXLP01000023.1"/>
</dbReference>
<name>A0A4R0QP40_9BIFI</name>
<dbReference type="NCBIfam" id="TIGR01082">
    <property type="entry name" value="murC"/>
    <property type="match status" value="1"/>
</dbReference>
<feature type="domain" description="Mur ligase C-terminal" evidence="16">
    <location>
        <begin position="349"/>
        <end position="483"/>
    </location>
</feature>
<keyword evidence="11 14" id="KW-0131">Cell cycle</keyword>
<dbReference type="GO" id="GO:0008763">
    <property type="term" value="F:UDP-N-acetylmuramate-L-alanine ligase activity"/>
    <property type="evidence" value="ECO:0007669"/>
    <property type="project" value="UniProtKB-UniRule"/>
</dbReference>
<evidence type="ECO:0000259" key="16">
    <source>
        <dbReference type="Pfam" id="PF02875"/>
    </source>
</evidence>
<evidence type="ECO:0000259" key="15">
    <source>
        <dbReference type="Pfam" id="PF01225"/>
    </source>
</evidence>
<keyword evidence="4 14" id="KW-0963">Cytoplasm</keyword>
<dbReference type="InterPro" id="IPR050061">
    <property type="entry name" value="MurCDEF_pg_biosynth"/>
</dbReference>
<dbReference type="EC" id="6.3.2.8" evidence="3 14"/>
<dbReference type="OrthoDB" id="9804126at2"/>
<evidence type="ECO:0000256" key="10">
    <source>
        <dbReference type="ARBA" id="ARBA00022984"/>
    </source>
</evidence>
<dbReference type="PANTHER" id="PTHR43445:SF3">
    <property type="entry name" value="UDP-N-ACETYLMURAMATE--L-ALANINE LIGASE"/>
    <property type="match status" value="1"/>
</dbReference>
<evidence type="ECO:0000256" key="13">
    <source>
        <dbReference type="ARBA" id="ARBA00047833"/>
    </source>
</evidence>
<keyword evidence="8 14" id="KW-0067">ATP-binding</keyword>
<evidence type="ECO:0000256" key="5">
    <source>
        <dbReference type="ARBA" id="ARBA00022598"/>
    </source>
</evidence>
<evidence type="ECO:0000256" key="2">
    <source>
        <dbReference type="ARBA" id="ARBA00004752"/>
    </source>
</evidence>
<dbReference type="Proteomes" id="UP000291289">
    <property type="component" value="Unassembled WGS sequence"/>
</dbReference>
<comment type="catalytic activity">
    <reaction evidence="13 14">
        <text>UDP-N-acetyl-alpha-D-muramate + L-alanine + ATP = UDP-N-acetyl-alpha-D-muramoyl-L-alanine + ADP + phosphate + H(+)</text>
        <dbReference type="Rhea" id="RHEA:23372"/>
        <dbReference type="ChEBI" id="CHEBI:15378"/>
        <dbReference type="ChEBI" id="CHEBI:30616"/>
        <dbReference type="ChEBI" id="CHEBI:43474"/>
        <dbReference type="ChEBI" id="CHEBI:57972"/>
        <dbReference type="ChEBI" id="CHEBI:70757"/>
        <dbReference type="ChEBI" id="CHEBI:83898"/>
        <dbReference type="ChEBI" id="CHEBI:456216"/>
        <dbReference type="EC" id="6.3.2.8"/>
    </reaction>
</comment>
<dbReference type="GO" id="GO:0051301">
    <property type="term" value="P:cell division"/>
    <property type="evidence" value="ECO:0007669"/>
    <property type="project" value="UniProtKB-KW"/>
</dbReference>
<dbReference type="SUPFAM" id="SSF51984">
    <property type="entry name" value="MurCD N-terminal domain"/>
    <property type="match status" value="1"/>
</dbReference>
<evidence type="ECO:0000256" key="12">
    <source>
        <dbReference type="ARBA" id="ARBA00023316"/>
    </source>
</evidence>
<proteinExistence type="inferred from homology"/>
<dbReference type="GO" id="GO:0008360">
    <property type="term" value="P:regulation of cell shape"/>
    <property type="evidence" value="ECO:0007669"/>
    <property type="project" value="UniProtKB-KW"/>
</dbReference>
<dbReference type="HAMAP" id="MF_00046">
    <property type="entry name" value="MurC"/>
    <property type="match status" value="1"/>
</dbReference>
<gene>
    <name evidence="14 18" type="primary">murC</name>
    <name evidence="18" type="ORF">EJ419_05915</name>
</gene>
<dbReference type="GO" id="GO:0005737">
    <property type="term" value="C:cytoplasm"/>
    <property type="evidence" value="ECO:0007669"/>
    <property type="project" value="UniProtKB-SubCell"/>
</dbReference>
<keyword evidence="7 14" id="KW-0547">Nucleotide-binding</keyword>
<comment type="subcellular location">
    <subcellularLocation>
        <location evidence="1 14">Cytoplasm</location>
    </subcellularLocation>
</comment>
<sequence>MEQIILDPTYQPIDYDSVDITSWHRVHFIGIGGAGMSVLAEMLLEQGITVTGSDAHRNAKTDRLESLGATIFEGQSASNVDGASIVVYSSAIKPDNPEIVHAVEQGILLMHRSDILAALMAQKKSITVAGAHGKTTTSAMIAQICTSAGKAELGDPSFAIGGSIHTPEGLKDGGHAGKGEIFVAEADESDGSFIKYHPYIAVITNVEPDHLDHYGDAQAFTQAFVRHAQNATGHVVACADDEGALSVIRSLNDEERKQAIVYTTNPELTMKFAQVVYIQTDNRSTFDGGQDFSIRWLERYGTDMIHAHIRVPGMHNVRNATAALIATLLVGIKPDEAARALDDFRGAARRFDIKGIVDDVTVVDDYAHHPTEVAALMEAARVRYPDERIRVLFQPHLFSRTHYFAQEFAKALSLADEAIVTGIYPAREFQKDWPDVTADTIPQAARETGIEISIRAIDDMNEAAQYLSKTAQPHDVIFTVGAGSITNMADVIVEQLSARKA</sequence>
<keyword evidence="12 14" id="KW-0961">Cell wall biogenesis/degradation</keyword>
<protein>
    <recommendedName>
        <fullName evidence="3 14">UDP-N-acetylmuramate--L-alanine ligase</fullName>
        <ecNumber evidence="3 14">6.3.2.8</ecNumber>
    </recommendedName>
    <alternativeName>
        <fullName evidence="14">UDP-N-acetylmuramoyl-L-alanine synthetase</fullName>
    </alternativeName>
</protein>
<dbReference type="InterPro" id="IPR000713">
    <property type="entry name" value="Mur_ligase_N"/>
</dbReference>
<evidence type="ECO:0000313" key="19">
    <source>
        <dbReference type="Proteomes" id="UP000291289"/>
    </source>
</evidence>
<evidence type="ECO:0000256" key="14">
    <source>
        <dbReference type="HAMAP-Rule" id="MF_00046"/>
    </source>
</evidence>
<evidence type="ECO:0000256" key="7">
    <source>
        <dbReference type="ARBA" id="ARBA00022741"/>
    </source>
</evidence>
<evidence type="ECO:0000256" key="6">
    <source>
        <dbReference type="ARBA" id="ARBA00022618"/>
    </source>
</evidence>
<comment type="pathway">
    <text evidence="2 14">Cell wall biogenesis; peptidoglycan biosynthesis.</text>
</comment>
<dbReference type="InterPro" id="IPR036615">
    <property type="entry name" value="Mur_ligase_C_dom_sf"/>
</dbReference>
<evidence type="ECO:0000259" key="17">
    <source>
        <dbReference type="Pfam" id="PF08245"/>
    </source>
</evidence>
<feature type="domain" description="Mur ligase central" evidence="17">
    <location>
        <begin position="128"/>
        <end position="326"/>
    </location>
</feature>
<feature type="binding site" evidence="14">
    <location>
        <begin position="130"/>
        <end position="136"/>
    </location>
    <ligand>
        <name>ATP</name>
        <dbReference type="ChEBI" id="CHEBI:30616"/>
    </ligand>
</feature>
<dbReference type="InterPro" id="IPR013221">
    <property type="entry name" value="Mur_ligase_cen"/>
</dbReference>
<feature type="domain" description="Mur ligase N-terminal catalytic" evidence="15">
    <location>
        <begin position="26"/>
        <end position="123"/>
    </location>
</feature>
<evidence type="ECO:0000256" key="11">
    <source>
        <dbReference type="ARBA" id="ARBA00023306"/>
    </source>
</evidence>
<evidence type="ECO:0000256" key="3">
    <source>
        <dbReference type="ARBA" id="ARBA00012211"/>
    </source>
</evidence>
<keyword evidence="10 14" id="KW-0573">Peptidoglycan synthesis</keyword>
<dbReference type="InterPro" id="IPR036565">
    <property type="entry name" value="Mur-like_cat_sf"/>
</dbReference>
<keyword evidence="5 14" id="KW-0436">Ligase</keyword>
<comment type="function">
    <text evidence="14">Cell wall formation.</text>
</comment>
<dbReference type="GO" id="GO:0005524">
    <property type="term" value="F:ATP binding"/>
    <property type="evidence" value="ECO:0007669"/>
    <property type="project" value="UniProtKB-UniRule"/>
</dbReference>
<dbReference type="Gene3D" id="3.40.1190.10">
    <property type="entry name" value="Mur-like, catalytic domain"/>
    <property type="match status" value="1"/>
</dbReference>
<dbReference type="InterPro" id="IPR005758">
    <property type="entry name" value="UDP-N-AcMur_Ala_ligase_MurC"/>
</dbReference>
<evidence type="ECO:0000313" key="18">
    <source>
        <dbReference type="EMBL" id="TCD53964.1"/>
    </source>
</evidence>
<evidence type="ECO:0000256" key="9">
    <source>
        <dbReference type="ARBA" id="ARBA00022960"/>
    </source>
</evidence>
<keyword evidence="19" id="KW-1185">Reference proteome</keyword>
<evidence type="ECO:0000256" key="8">
    <source>
        <dbReference type="ARBA" id="ARBA00022840"/>
    </source>
</evidence>
<dbReference type="GO" id="GO:0009252">
    <property type="term" value="P:peptidoglycan biosynthetic process"/>
    <property type="evidence" value="ECO:0007669"/>
    <property type="project" value="UniProtKB-UniRule"/>
</dbReference>
<comment type="similarity">
    <text evidence="14">Belongs to the MurCDEF family.</text>
</comment>
<evidence type="ECO:0000256" key="4">
    <source>
        <dbReference type="ARBA" id="ARBA00022490"/>
    </source>
</evidence>
<dbReference type="AlphaFoldDB" id="A0A4R0QP40"/>
<dbReference type="Pfam" id="PF01225">
    <property type="entry name" value="Mur_ligase"/>
    <property type="match status" value="1"/>
</dbReference>
<dbReference type="UniPathway" id="UPA00219"/>
<dbReference type="Gene3D" id="3.40.50.720">
    <property type="entry name" value="NAD(P)-binding Rossmann-like Domain"/>
    <property type="match status" value="1"/>
</dbReference>
<organism evidence="18 19">
    <name type="scientific">Alloscardovia theropitheci</name>
    <dbReference type="NCBI Taxonomy" id="2496842"/>
    <lineage>
        <taxon>Bacteria</taxon>
        <taxon>Bacillati</taxon>
        <taxon>Actinomycetota</taxon>
        <taxon>Actinomycetes</taxon>
        <taxon>Bifidobacteriales</taxon>
        <taxon>Bifidobacteriaceae</taxon>
        <taxon>Alloscardovia</taxon>
    </lineage>
</organism>
<dbReference type="InterPro" id="IPR004101">
    <property type="entry name" value="Mur_ligase_C"/>
</dbReference>
<dbReference type="Pfam" id="PF08245">
    <property type="entry name" value="Mur_ligase_M"/>
    <property type="match status" value="1"/>
</dbReference>
<accession>A0A4R0QP40</accession>
<dbReference type="PANTHER" id="PTHR43445">
    <property type="entry name" value="UDP-N-ACETYLMURAMATE--L-ALANINE LIGASE-RELATED"/>
    <property type="match status" value="1"/>
</dbReference>
<dbReference type="Pfam" id="PF02875">
    <property type="entry name" value="Mur_ligase_C"/>
    <property type="match status" value="1"/>
</dbReference>